<dbReference type="InterPro" id="IPR014756">
    <property type="entry name" value="Ig_E-set"/>
</dbReference>
<dbReference type="InterPro" id="IPR013783">
    <property type="entry name" value="Ig-like_fold"/>
</dbReference>
<dbReference type="Gene3D" id="2.60.40.10">
    <property type="entry name" value="Immunoglobulins"/>
    <property type="match status" value="1"/>
</dbReference>
<protein>
    <submittedName>
        <fullName evidence="4">Alpha-amylase</fullName>
    </submittedName>
</protein>
<dbReference type="Pfam" id="PF00128">
    <property type="entry name" value="Alpha-amylase"/>
    <property type="match status" value="1"/>
</dbReference>
<evidence type="ECO:0000259" key="3">
    <source>
        <dbReference type="SMART" id="SM00642"/>
    </source>
</evidence>
<dbReference type="InterPro" id="IPR017853">
    <property type="entry name" value="GH"/>
</dbReference>
<dbReference type="CDD" id="cd11350">
    <property type="entry name" value="AmyAc_4"/>
    <property type="match status" value="1"/>
</dbReference>
<sequence>MGGNSFFNLTTMKKTLQIGFYILISLFIFTQSSCQDKTFDDESNSENSGNDSSDEGDDNEETLKEGLTWSPENPDADSELTINFKAPVKSKLYGYTGDVYIHTGVITEGVWAFVPAEWNENIAKCKMTKKEDNCWSISLTPSIREWFASGETAINKLGIVIRSSDGSKKGIEEDSFIEVTDNKYTAFQPAPIIEQTMPAGTVEGINISSGSSVTFAFYDKDKNGNHKDFAYILGDFNNWTLANDGTSQMYRDNSAGCWWITVENLDPGKEYRFQYYTGTKEGDVIRLADAYSEKILDPDNDKYIPESTYPSSEMLYPEKGIGIVSTFKINKDEYSWQNNDFKIKDKDNLLIYELHLRDFTSTSDINGAMSKLDYLEGLGINAIELMPVQEFDGNDSWGYNPCFFFAMDKAYGTKEMYKRFIDECHSRGIAVIFDVVYNHATGAHPFAKLYWDSKNNKTAANNPWFNVDAPHPYSVFHDFNHESELVKTFVKRNLKFLLDEYKIDGFRFDLTKGFTQRQCNESNASDYDENRIAVLKDYYDAIHEANENAVVILEHFCCDKEEKELADYGLKLWRNGNNAYCQSGMGWQDDSGFEGIYTGTNDMKFGGYVSFMESHDEERTAFKAKEYGNGDLKTNLANRMKSMATNTALFLTVPGPKMIWQFGEMGYDVSIEENGRTGRKPLHWEYLNDQYRKKLTETYTLILKLRSELPQLFSSDATFRWEVSESYWEGCRNISIESIDGKKLFIVGNFTTEEQISSAKVPIGWGEYYNFISTEQLSDVAGKNTNIDPHDFIIYSNFLMN</sequence>
<dbReference type="SMART" id="SM00642">
    <property type="entry name" value="Aamy"/>
    <property type="match status" value="1"/>
</dbReference>
<evidence type="ECO:0000256" key="1">
    <source>
        <dbReference type="ARBA" id="ARBA00008061"/>
    </source>
</evidence>
<comment type="caution">
    <text evidence="4">The sequence shown here is derived from an EMBL/GenBank/DDBJ whole genome shotgun (WGS) entry which is preliminary data.</text>
</comment>
<accession>A0A948TAZ7</accession>
<dbReference type="GO" id="GO:0005975">
    <property type="term" value="P:carbohydrate metabolic process"/>
    <property type="evidence" value="ECO:0007669"/>
    <property type="project" value="InterPro"/>
</dbReference>
<dbReference type="AlphaFoldDB" id="A0A948TAZ7"/>
<comment type="similarity">
    <text evidence="1">Belongs to the glycosyl hydrolase 13 family.</text>
</comment>
<dbReference type="EMBL" id="JAHLFW010000051">
    <property type="protein sequence ID" value="MBU3837818.1"/>
    <property type="molecule type" value="Genomic_DNA"/>
</dbReference>
<reference evidence="4" key="2">
    <citation type="submission" date="2021-04" db="EMBL/GenBank/DDBJ databases">
        <authorList>
            <person name="Gilroy R."/>
        </authorList>
    </citation>
    <scope>NUCLEOTIDE SEQUENCE</scope>
    <source>
        <strain evidence="4">G4-2901</strain>
    </source>
</reference>
<dbReference type="SUPFAM" id="SSF81296">
    <property type="entry name" value="E set domains"/>
    <property type="match status" value="1"/>
</dbReference>
<organism evidence="4 5">
    <name type="scientific">Candidatus Phocaeicola faecigallinarum</name>
    <dbReference type="NCBI Taxonomy" id="2838732"/>
    <lineage>
        <taxon>Bacteria</taxon>
        <taxon>Pseudomonadati</taxon>
        <taxon>Bacteroidota</taxon>
        <taxon>Bacteroidia</taxon>
        <taxon>Bacteroidales</taxon>
        <taxon>Bacteroidaceae</taxon>
        <taxon>Phocaeicola</taxon>
    </lineage>
</organism>
<evidence type="ECO:0000256" key="2">
    <source>
        <dbReference type="SAM" id="MobiDB-lite"/>
    </source>
</evidence>
<gene>
    <name evidence="4" type="ORF">H9777_05800</name>
</gene>
<evidence type="ECO:0000313" key="5">
    <source>
        <dbReference type="Proteomes" id="UP000783796"/>
    </source>
</evidence>
<feature type="domain" description="Glycosyl hydrolase family 13 catalytic" evidence="3">
    <location>
        <begin position="353"/>
        <end position="720"/>
    </location>
</feature>
<proteinExistence type="inferred from homology"/>
<dbReference type="InterPro" id="IPR006047">
    <property type="entry name" value="GH13_cat_dom"/>
</dbReference>
<feature type="region of interest" description="Disordered" evidence="2">
    <location>
        <begin position="39"/>
        <end position="75"/>
    </location>
</feature>
<dbReference type="Gene3D" id="3.20.20.80">
    <property type="entry name" value="Glycosidases"/>
    <property type="match status" value="1"/>
</dbReference>
<evidence type="ECO:0000313" key="4">
    <source>
        <dbReference type="EMBL" id="MBU3837818.1"/>
    </source>
</evidence>
<reference evidence="4" key="1">
    <citation type="journal article" date="2021" name="PeerJ">
        <title>Extensive microbial diversity within the chicken gut microbiome revealed by metagenomics and culture.</title>
        <authorList>
            <person name="Gilroy R."/>
            <person name="Ravi A."/>
            <person name="Getino M."/>
            <person name="Pursley I."/>
            <person name="Horton D.L."/>
            <person name="Alikhan N.F."/>
            <person name="Baker D."/>
            <person name="Gharbi K."/>
            <person name="Hall N."/>
            <person name="Watson M."/>
            <person name="Adriaenssens E.M."/>
            <person name="Foster-Nyarko E."/>
            <person name="Jarju S."/>
            <person name="Secka A."/>
            <person name="Antonio M."/>
            <person name="Oren A."/>
            <person name="Chaudhuri R.R."/>
            <person name="La Ragione R."/>
            <person name="Hildebrand F."/>
            <person name="Pallen M.J."/>
        </authorList>
    </citation>
    <scope>NUCLEOTIDE SEQUENCE</scope>
    <source>
        <strain evidence="4">G4-2901</strain>
    </source>
</reference>
<dbReference type="SUPFAM" id="SSF51445">
    <property type="entry name" value="(Trans)glycosidases"/>
    <property type="match status" value="1"/>
</dbReference>
<dbReference type="Proteomes" id="UP000783796">
    <property type="component" value="Unassembled WGS sequence"/>
</dbReference>
<dbReference type="PANTHER" id="PTHR43002">
    <property type="entry name" value="GLYCOGEN DEBRANCHING ENZYME"/>
    <property type="match status" value="1"/>
</dbReference>
<name>A0A948TAZ7_9BACT</name>